<dbReference type="OrthoDB" id="1939135at2759"/>
<sequence length="145" mass="17146">MSLNLRTKQLRISCRYGIEWQRLETDKTAMPSKGASLWNSKWETKHFSSGVHNVLHVSNLKKYLSNKALAIPLEEIQIDEQLHFPEEPVDIMEREIKKLKLSRIPIEKVRWNSKHGPKFTWEREDQMKKKYPHMFAKATNTNNTS</sequence>
<protein>
    <recommendedName>
        <fullName evidence="3">Reverse transcriptase domain-containing protein</fullName>
    </recommendedName>
</protein>
<gene>
    <name evidence="1" type="ORF">E3N88_38922</name>
</gene>
<accession>A0A5N6LW66</accession>
<dbReference type="AlphaFoldDB" id="A0A5N6LW66"/>
<name>A0A5N6LW66_9ASTR</name>
<dbReference type="PANTHER" id="PTHR46148:SF59">
    <property type="entry name" value="NUCLEOTIDYLTRANSFERASE, RIBONUCLEASE H"/>
    <property type="match status" value="1"/>
</dbReference>
<dbReference type="EMBL" id="SZYD01000018">
    <property type="protein sequence ID" value="KAD2805545.1"/>
    <property type="molecule type" value="Genomic_DNA"/>
</dbReference>
<evidence type="ECO:0008006" key="3">
    <source>
        <dbReference type="Google" id="ProtNLM"/>
    </source>
</evidence>
<keyword evidence="2" id="KW-1185">Reference proteome</keyword>
<dbReference type="Proteomes" id="UP000326396">
    <property type="component" value="Linkage Group LG8"/>
</dbReference>
<evidence type="ECO:0000313" key="2">
    <source>
        <dbReference type="Proteomes" id="UP000326396"/>
    </source>
</evidence>
<reference evidence="1 2" key="1">
    <citation type="submission" date="2019-05" db="EMBL/GenBank/DDBJ databases">
        <title>Mikania micrantha, genome provides insights into the molecular mechanism of rapid growth.</title>
        <authorList>
            <person name="Liu B."/>
        </authorList>
    </citation>
    <scope>NUCLEOTIDE SEQUENCE [LARGE SCALE GENOMIC DNA]</scope>
    <source>
        <strain evidence="1">NLD-2019</strain>
        <tissue evidence="1">Leaf</tissue>
    </source>
</reference>
<organism evidence="1 2">
    <name type="scientific">Mikania micrantha</name>
    <name type="common">bitter vine</name>
    <dbReference type="NCBI Taxonomy" id="192012"/>
    <lineage>
        <taxon>Eukaryota</taxon>
        <taxon>Viridiplantae</taxon>
        <taxon>Streptophyta</taxon>
        <taxon>Embryophyta</taxon>
        <taxon>Tracheophyta</taxon>
        <taxon>Spermatophyta</taxon>
        <taxon>Magnoliopsida</taxon>
        <taxon>eudicotyledons</taxon>
        <taxon>Gunneridae</taxon>
        <taxon>Pentapetalae</taxon>
        <taxon>asterids</taxon>
        <taxon>campanulids</taxon>
        <taxon>Asterales</taxon>
        <taxon>Asteraceae</taxon>
        <taxon>Asteroideae</taxon>
        <taxon>Heliantheae alliance</taxon>
        <taxon>Eupatorieae</taxon>
        <taxon>Mikania</taxon>
    </lineage>
</organism>
<dbReference type="PANTHER" id="PTHR46148">
    <property type="entry name" value="CHROMO DOMAIN-CONTAINING PROTEIN"/>
    <property type="match status" value="1"/>
</dbReference>
<proteinExistence type="predicted"/>
<evidence type="ECO:0000313" key="1">
    <source>
        <dbReference type="EMBL" id="KAD2805545.1"/>
    </source>
</evidence>
<comment type="caution">
    <text evidence="1">The sequence shown here is derived from an EMBL/GenBank/DDBJ whole genome shotgun (WGS) entry which is preliminary data.</text>
</comment>